<dbReference type="AlphaFoldDB" id="D4LE49"/>
<dbReference type="GeneID" id="83156517"/>
<proteinExistence type="predicted"/>
<gene>
    <name evidence="2" type="ordered locus">RUM_18410</name>
</gene>
<dbReference type="STRING" id="213810.RUM_18410"/>
<dbReference type="HOGENOM" id="CLU_104072_1_1_9"/>
<sequence length="170" mass="20200">MLQAIGSKKDLELLPFYDMISDLLENETVQNLKQFRHHVQTTRFQHSLNVAYYNYIFCKRFGWDARSAARAGMLHDLFFYNRKEYIRKSGEAFHNKRHPQMACSEASQLFTLSTREKDIILKHMWPMTPTRVPRYKESMVIVLTDKYCALLEVTIPLFRKIFRQRSAKSA</sequence>
<evidence type="ECO:0000259" key="1">
    <source>
        <dbReference type="Pfam" id="PF01966"/>
    </source>
</evidence>
<evidence type="ECO:0000313" key="2">
    <source>
        <dbReference type="EMBL" id="CBL17894.1"/>
    </source>
</evidence>
<dbReference type="EMBL" id="FP929052">
    <property type="protein sequence ID" value="CBL17894.1"/>
    <property type="molecule type" value="Genomic_DNA"/>
</dbReference>
<feature type="domain" description="HD" evidence="1">
    <location>
        <begin position="43"/>
        <end position="149"/>
    </location>
</feature>
<dbReference type="Proteomes" id="UP000007054">
    <property type="component" value="Chromosome"/>
</dbReference>
<dbReference type="PATRIC" id="fig|213810.4.peg.1739"/>
<organism evidence="2 3">
    <name type="scientific">Ruminococcus champanellensis (strain DSM 18848 / JCM 17042 / KCTC 15320 / 18P13)</name>
    <dbReference type="NCBI Taxonomy" id="213810"/>
    <lineage>
        <taxon>Bacteria</taxon>
        <taxon>Bacillati</taxon>
        <taxon>Bacillota</taxon>
        <taxon>Clostridia</taxon>
        <taxon>Eubacteriales</taxon>
        <taxon>Oscillospiraceae</taxon>
        <taxon>Ruminococcus</taxon>
    </lineage>
</organism>
<keyword evidence="3" id="KW-1185">Reference proteome</keyword>
<reference evidence="2" key="2">
    <citation type="submission" date="2010-03" db="EMBL/GenBank/DDBJ databases">
        <authorList>
            <person name="Pajon A."/>
        </authorList>
    </citation>
    <scope>NUCLEOTIDE SEQUENCE</scope>
    <source>
        <strain evidence="2">Type strain: 18P13</strain>
    </source>
</reference>
<name>D4LE49_RUMC1</name>
<evidence type="ECO:0000313" key="3">
    <source>
        <dbReference type="Proteomes" id="UP000007054"/>
    </source>
</evidence>
<dbReference type="OrthoDB" id="360187at2"/>
<dbReference type="KEGG" id="rch:RUM_18410"/>
<dbReference type="Gene3D" id="1.10.3210.10">
    <property type="entry name" value="Hypothetical protein af1432"/>
    <property type="match status" value="1"/>
</dbReference>
<dbReference type="RefSeq" id="WP_015558800.1">
    <property type="nucleotide sequence ID" value="NC_021039.1"/>
</dbReference>
<protein>
    <recommendedName>
        <fullName evidence="1">HD domain-containing protein</fullName>
    </recommendedName>
</protein>
<accession>D4LE49</accession>
<dbReference type="InterPro" id="IPR003607">
    <property type="entry name" value="HD/PDEase_dom"/>
</dbReference>
<reference evidence="2" key="1">
    <citation type="submission" date="2010-03" db="EMBL/GenBank/DDBJ databases">
        <title>The genome sequence of Ruminococcus sp. 18P13.</title>
        <authorList>
            <consortium name="metaHIT consortium -- http://www.metahit.eu/"/>
            <person name="Pajon A."/>
            <person name="Turner K."/>
            <person name="Parkhill J."/>
            <person name="Bernalier A."/>
        </authorList>
    </citation>
    <scope>NUCLEOTIDE SEQUENCE [LARGE SCALE GENOMIC DNA]</scope>
    <source>
        <strain evidence="2">Type strain: 18P13</strain>
    </source>
</reference>
<dbReference type="InterPro" id="IPR006674">
    <property type="entry name" value="HD_domain"/>
</dbReference>
<dbReference type="Pfam" id="PF01966">
    <property type="entry name" value="HD"/>
    <property type="match status" value="1"/>
</dbReference>
<dbReference type="SUPFAM" id="SSF109604">
    <property type="entry name" value="HD-domain/PDEase-like"/>
    <property type="match status" value="1"/>
</dbReference>
<dbReference type="BioCyc" id="RCHA213810:RUM_RS08930-MONOMER"/>
<dbReference type="CDD" id="cd00077">
    <property type="entry name" value="HDc"/>
    <property type="match status" value="1"/>
</dbReference>